<protein>
    <submittedName>
        <fullName evidence="2">Uncharacterized protein</fullName>
    </submittedName>
</protein>
<feature type="signal peptide" evidence="1">
    <location>
        <begin position="1"/>
        <end position="20"/>
    </location>
</feature>
<organism evidence="2 3">
    <name type="scientific">Cronartium quercuum f. sp. fusiforme G11</name>
    <dbReference type="NCBI Taxonomy" id="708437"/>
    <lineage>
        <taxon>Eukaryota</taxon>
        <taxon>Fungi</taxon>
        <taxon>Dikarya</taxon>
        <taxon>Basidiomycota</taxon>
        <taxon>Pucciniomycotina</taxon>
        <taxon>Pucciniomycetes</taxon>
        <taxon>Pucciniales</taxon>
        <taxon>Coleosporiaceae</taxon>
        <taxon>Cronartium</taxon>
    </lineage>
</organism>
<comment type="caution">
    <text evidence="2">The sequence shown here is derived from an EMBL/GenBank/DDBJ whole genome shotgun (WGS) entry which is preliminary data.</text>
</comment>
<name>A0A9P6NEY6_9BASI</name>
<keyword evidence="1" id="KW-0732">Signal</keyword>
<reference evidence="2" key="1">
    <citation type="submission" date="2013-11" db="EMBL/GenBank/DDBJ databases">
        <title>Genome sequence of the fusiform rust pathogen reveals effectors for host alternation and coevolution with pine.</title>
        <authorList>
            <consortium name="DOE Joint Genome Institute"/>
            <person name="Smith K."/>
            <person name="Pendleton A."/>
            <person name="Kubisiak T."/>
            <person name="Anderson C."/>
            <person name="Salamov A."/>
            <person name="Aerts A."/>
            <person name="Riley R."/>
            <person name="Clum A."/>
            <person name="Lindquist E."/>
            <person name="Ence D."/>
            <person name="Campbell M."/>
            <person name="Kronenberg Z."/>
            <person name="Feau N."/>
            <person name="Dhillon B."/>
            <person name="Hamelin R."/>
            <person name="Burleigh J."/>
            <person name="Smith J."/>
            <person name="Yandell M."/>
            <person name="Nelson C."/>
            <person name="Grigoriev I."/>
            <person name="Davis J."/>
        </authorList>
    </citation>
    <scope>NUCLEOTIDE SEQUENCE</scope>
    <source>
        <strain evidence="2">G11</strain>
    </source>
</reference>
<evidence type="ECO:0000313" key="2">
    <source>
        <dbReference type="EMBL" id="KAG0144809.1"/>
    </source>
</evidence>
<dbReference type="AlphaFoldDB" id="A0A9P6NEY6"/>
<evidence type="ECO:0000256" key="1">
    <source>
        <dbReference type="SAM" id="SignalP"/>
    </source>
</evidence>
<evidence type="ECO:0000313" key="3">
    <source>
        <dbReference type="Proteomes" id="UP000886653"/>
    </source>
</evidence>
<sequence>MSGVQKIVVLLLAAITCVTAIGTNDDVVETRTCTLGLDHKSHQPQNFSNRRQCSAQRQLPWMGGPIVARTQFRGRVWFHTIIRVTFILFYLIPCPNHCETISTSRELDVIHAEDAILYQCQYTPGTTYINDQKNNIVKVDLWQDNSTTSCPQG</sequence>
<keyword evidence="3" id="KW-1185">Reference proteome</keyword>
<accession>A0A9P6NEY6</accession>
<dbReference type="EMBL" id="MU167288">
    <property type="protein sequence ID" value="KAG0144809.1"/>
    <property type="molecule type" value="Genomic_DNA"/>
</dbReference>
<gene>
    <name evidence="2" type="ORF">CROQUDRAFT_94601</name>
</gene>
<dbReference type="Proteomes" id="UP000886653">
    <property type="component" value="Unassembled WGS sequence"/>
</dbReference>
<feature type="chain" id="PRO_5040407019" evidence="1">
    <location>
        <begin position="21"/>
        <end position="153"/>
    </location>
</feature>
<proteinExistence type="predicted"/>